<dbReference type="InterPro" id="IPR027417">
    <property type="entry name" value="P-loop_NTPase"/>
</dbReference>
<dbReference type="PANTHER" id="PTHR43820">
    <property type="entry name" value="HIGH-AFFINITY BRANCHED-CHAIN AMINO ACID TRANSPORT ATP-BINDING PROTEIN LIVF"/>
    <property type="match status" value="1"/>
</dbReference>
<dbReference type="EMBL" id="AXSB02000003">
    <property type="protein sequence ID" value="ETH33112.1"/>
    <property type="molecule type" value="Genomic_DNA"/>
</dbReference>
<sequence length="238" mass="25011">MGKGGAMLSLHNVDAGYGGKTVLKSVSLTVPQGAIVTLLGANGAGKSTTLKAIVGLVQPTAGAIELDGAPMPNRRADQALAAGVALVAEQRELFPSMSVADNLLLGGYLQRDRAQARRDYESLLDQFPRLRERAAQPARTLSGGEQQMLAIARALMARPRLLLLDEPSLGLAPQLVDDMFRIIRQINANGATILLVEQNVALALDAASYGYVMETGAITLAGPAAELAHSEAIRASYL</sequence>
<dbReference type="CDD" id="cd03224">
    <property type="entry name" value="ABC_TM1139_LivF_branched"/>
    <property type="match status" value="1"/>
</dbReference>
<dbReference type="Pfam" id="PF00005">
    <property type="entry name" value="ABC_tran"/>
    <property type="match status" value="1"/>
</dbReference>
<reference evidence="8 9" key="1">
    <citation type="journal article" date="2013" name="Genome Announc.">
        <title>Genome Sequences of 28 Bordetella pertussis U.S. Outbreak Strains Dating from 2010 to 2012.</title>
        <authorList>
            <person name="Harvill E.T."/>
            <person name="Goodfield L.L."/>
            <person name="Ivanov Y."/>
            <person name="Meyer J.A."/>
            <person name="Newth C."/>
            <person name="Cassiday P."/>
            <person name="Tondella M.L."/>
            <person name="Liao P."/>
            <person name="Zimmerman J."/>
            <person name="Meert K."/>
            <person name="Wessel D."/>
            <person name="Berger J."/>
            <person name="Dean J.M."/>
            <person name="Holubkov R."/>
            <person name="Burr J."/>
            <person name="Liu T."/>
            <person name="Brinkac L."/>
            <person name="Kim M."/>
            <person name="Losada L."/>
        </authorList>
    </citation>
    <scope>NUCLEOTIDE SEQUENCE [LARGE SCALE GENOMIC DNA]</scope>
    <source>
        <strain evidence="8 9">CHLA-26</strain>
    </source>
</reference>
<evidence type="ECO:0000259" key="7">
    <source>
        <dbReference type="PROSITE" id="PS50893"/>
    </source>
</evidence>
<keyword evidence="4" id="KW-0547">Nucleotide-binding</keyword>
<keyword evidence="3" id="KW-1003">Cell membrane</keyword>
<keyword evidence="3" id="KW-0472">Membrane</keyword>
<evidence type="ECO:0000256" key="1">
    <source>
        <dbReference type="ARBA" id="ARBA00005417"/>
    </source>
</evidence>
<name>A0AAI9J5E0_BORPT</name>
<gene>
    <name evidence="8" type="ORF">L566_1162</name>
</gene>
<dbReference type="SMART" id="SM00382">
    <property type="entry name" value="AAA"/>
    <property type="match status" value="1"/>
</dbReference>
<dbReference type="InterPro" id="IPR003593">
    <property type="entry name" value="AAA+_ATPase"/>
</dbReference>
<dbReference type="GO" id="GO:0016887">
    <property type="term" value="F:ATP hydrolysis activity"/>
    <property type="evidence" value="ECO:0007669"/>
    <property type="project" value="InterPro"/>
</dbReference>
<comment type="similarity">
    <text evidence="1">Belongs to the ABC transporter superfamily.</text>
</comment>
<dbReference type="Gene3D" id="3.40.50.300">
    <property type="entry name" value="P-loop containing nucleotide triphosphate hydrolases"/>
    <property type="match status" value="1"/>
</dbReference>
<evidence type="ECO:0000256" key="3">
    <source>
        <dbReference type="ARBA" id="ARBA00022475"/>
    </source>
</evidence>
<protein>
    <submittedName>
        <fullName evidence="8">ABC transporter, ATP-binding protein</fullName>
    </submittedName>
</protein>
<dbReference type="InterPro" id="IPR017871">
    <property type="entry name" value="ABC_transporter-like_CS"/>
</dbReference>
<dbReference type="InterPro" id="IPR003439">
    <property type="entry name" value="ABC_transporter-like_ATP-bd"/>
</dbReference>
<keyword evidence="6" id="KW-0029">Amino-acid transport</keyword>
<keyword evidence="2" id="KW-0813">Transport</keyword>
<feature type="domain" description="ABC transporter" evidence="7">
    <location>
        <begin position="8"/>
        <end position="238"/>
    </location>
</feature>
<organism evidence="8 9">
    <name type="scientific">Bordetella pertussis CHLA-26</name>
    <dbReference type="NCBI Taxonomy" id="1331284"/>
    <lineage>
        <taxon>Bacteria</taxon>
        <taxon>Pseudomonadati</taxon>
        <taxon>Pseudomonadota</taxon>
        <taxon>Betaproteobacteria</taxon>
        <taxon>Burkholderiales</taxon>
        <taxon>Alcaligenaceae</taxon>
        <taxon>Bordetella</taxon>
    </lineage>
</organism>
<dbReference type="PROSITE" id="PS00211">
    <property type="entry name" value="ABC_TRANSPORTER_1"/>
    <property type="match status" value="1"/>
</dbReference>
<dbReference type="GO" id="GO:0015658">
    <property type="term" value="F:branched-chain amino acid transmembrane transporter activity"/>
    <property type="evidence" value="ECO:0007669"/>
    <property type="project" value="TreeGrafter"/>
</dbReference>
<dbReference type="InterPro" id="IPR052156">
    <property type="entry name" value="BCAA_Transport_ATP-bd_LivF"/>
</dbReference>
<dbReference type="PANTHER" id="PTHR43820:SF4">
    <property type="entry name" value="HIGH-AFFINITY BRANCHED-CHAIN AMINO ACID TRANSPORT ATP-BINDING PROTEIN LIVF"/>
    <property type="match status" value="1"/>
</dbReference>
<proteinExistence type="inferred from homology"/>
<dbReference type="AlphaFoldDB" id="A0AAI9J5E0"/>
<dbReference type="Proteomes" id="UP000018679">
    <property type="component" value="Unassembled WGS sequence"/>
</dbReference>
<accession>A0AAI9J5E0</accession>
<evidence type="ECO:0000256" key="2">
    <source>
        <dbReference type="ARBA" id="ARBA00022448"/>
    </source>
</evidence>
<dbReference type="GO" id="GO:0015807">
    <property type="term" value="P:L-amino acid transport"/>
    <property type="evidence" value="ECO:0007669"/>
    <property type="project" value="TreeGrafter"/>
</dbReference>
<dbReference type="PROSITE" id="PS50893">
    <property type="entry name" value="ABC_TRANSPORTER_2"/>
    <property type="match status" value="1"/>
</dbReference>
<evidence type="ECO:0000256" key="6">
    <source>
        <dbReference type="ARBA" id="ARBA00022970"/>
    </source>
</evidence>
<evidence type="ECO:0000313" key="8">
    <source>
        <dbReference type="EMBL" id="ETH33112.1"/>
    </source>
</evidence>
<evidence type="ECO:0000256" key="5">
    <source>
        <dbReference type="ARBA" id="ARBA00022840"/>
    </source>
</evidence>
<dbReference type="GO" id="GO:0005524">
    <property type="term" value="F:ATP binding"/>
    <property type="evidence" value="ECO:0007669"/>
    <property type="project" value="UniProtKB-KW"/>
</dbReference>
<dbReference type="SUPFAM" id="SSF52540">
    <property type="entry name" value="P-loop containing nucleoside triphosphate hydrolases"/>
    <property type="match status" value="1"/>
</dbReference>
<evidence type="ECO:0000256" key="4">
    <source>
        <dbReference type="ARBA" id="ARBA00022741"/>
    </source>
</evidence>
<keyword evidence="5 8" id="KW-0067">ATP-binding</keyword>
<comment type="caution">
    <text evidence="8">The sequence shown here is derived from an EMBL/GenBank/DDBJ whole genome shotgun (WGS) entry which is preliminary data.</text>
</comment>
<evidence type="ECO:0000313" key="9">
    <source>
        <dbReference type="Proteomes" id="UP000018679"/>
    </source>
</evidence>